<reference evidence="11" key="1">
    <citation type="submission" date="2017-09" db="EMBL/GenBank/DDBJ databases">
        <title>Depth-based differentiation of microbial function through sediment-hosted aquifers and enrichment of novel symbionts in the deep terrestrial subsurface.</title>
        <authorList>
            <person name="Probst A.J."/>
            <person name="Ladd B."/>
            <person name="Jarett J.K."/>
            <person name="Geller-Mcgrath D.E."/>
            <person name="Sieber C.M.K."/>
            <person name="Emerson J.B."/>
            <person name="Anantharaman K."/>
            <person name="Thomas B.C."/>
            <person name="Malmstrom R."/>
            <person name="Stieglmeier M."/>
            <person name="Klingl A."/>
            <person name="Woyke T."/>
            <person name="Ryan C.M."/>
            <person name="Banfield J.F."/>
        </authorList>
    </citation>
    <scope>NUCLEOTIDE SEQUENCE [LARGE SCALE GENOMIC DNA]</scope>
</reference>
<dbReference type="GO" id="GO:0042773">
    <property type="term" value="P:ATP synthesis coupled electron transport"/>
    <property type="evidence" value="ECO:0007669"/>
    <property type="project" value="InterPro"/>
</dbReference>
<keyword evidence="4 8" id="KW-1133">Transmembrane helix</keyword>
<feature type="transmembrane region" description="Helical" evidence="8">
    <location>
        <begin position="117"/>
        <end position="135"/>
    </location>
</feature>
<feature type="transmembrane region" description="Helical" evidence="8">
    <location>
        <begin position="280"/>
        <end position="303"/>
    </location>
</feature>
<evidence type="ECO:0000256" key="7">
    <source>
        <dbReference type="RuleBase" id="RU000320"/>
    </source>
</evidence>
<dbReference type="PANTHER" id="PTHR42682:SF3">
    <property type="entry name" value="FORMATE HYDROGENLYASE SUBUNIT 3-RELATED"/>
    <property type="match status" value="1"/>
</dbReference>
<evidence type="ECO:0000256" key="3">
    <source>
        <dbReference type="ARBA" id="ARBA00022692"/>
    </source>
</evidence>
<feature type="transmembrane region" description="Helical" evidence="8">
    <location>
        <begin position="250"/>
        <end position="268"/>
    </location>
</feature>
<sequence length="683" mass="75793">MLEIITSSISFFTLLSFFGVGAVGSLLVHKNNKNANAWSSFFAIVGSFWGVFFSIIMILRKKSLLFDLKTSIFSLFNISFHIDLLSSFFIFVISLLALFCSIYGIGYIRHYYKKYDIGVLGFFYNLFIGSLFLVVTSSNALFFLIFWEIMSIASYFLVVYDSNDESNVKAGLLYLVMTYIGTSFIILSFLLLYKYIGSFDFLVIKDSIALVPAVIKNIVFISAFIGFGLKAGIIPLHIWLPAAHPAAPSHVSALMSGVMIKTGIYMMIRLFLDILQPIPLWWGLVVLVVGSISALLGVLYALTEHDIKRLLAYHSIENIGIILLGLGSALTFYSLNLSALALLGLVAALFHTINHAIFKALLFLSAGSVINETHTRNMEEYGGLIKYMPQTALFFLVGSIAISALPPFNGFFSEWLTYQALFQGIAQMHFWTQWIFILAAGSLAFTGGLALACFVKAFGATFLARPRSKEVTHAKESALSMRLGMGSLAVLALLFGVFSGYIISLLKTIGQGLSVFKDSASAVDVSSAQIINVSNGFSVISGFGIFTLLVVITFLVIFIFKKIINNKQKECISNTWDCGTDLSPRAEITATGFSRSIVQIFSGLLKPTIQHHIEYYDDENRYLPKSRTVTLNIGNMYHTYFYQPLHLVINKLSTRARDIQNGNIDLYISYIFIALMLALLVIL</sequence>
<keyword evidence="6 8" id="KW-0472">Membrane</keyword>
<feature type="transmembrane region" description="Helical" evidence="8">
    <location>
        <begin position="208"/>
        <end position="229"/>
    </location>
</feature>
<feature type="transmembrane region" description="Helical" evidence="8">
    <location>
        <begin position="537"/>
        <end position="560"/>
    </location>
</feature>
<evidence type="ECO:0000256" key="8">
    <source>
        <dbReference type="SAM" id="Phobius"/>
    </source>
</evidence>
<feature type="transmembrane region" description="Helical" evidence="8">
    <location>
        <begin position="485"/>
        <end position="506"/>
    </location>
</feature>
<feature type="transmembrane region" description="Helical" evidence="8">
    <location>
        <begin position="40"/>
        <end position="60"/>
    </location>
</feature>
<evidence type="ECO:0000256" key="5">
    <source>
        <dbReference type="ARBA" id="ARBA00023002"/>
    </source>
</evidence>
<dbReference type="EMBL" id="PFPL01000047">
    <property type="protein sequence ID" value="PIZ95682.1"/>
    <property type="molecule type" value="Genomic_DNA"/>
</dbReference>
<evidence type="ECO:0000313" key="10">
    <source>
        <dbReference type="EMBL" id="PIZ95682.1"/>
    </source>
</evidence>
<dbReference type="PRINTS" id="PR01437">
    <property type="entry name" value="NUOXDRDTASE4"/>
</dbReference>
<dbReference type="PANTHER" id="PTHR42682">
    <property type="entry name" value="HYDROGENASE-4 COMPONENT F"/>
    <property type="match status" value="1"/>
</dbReference>
<dbReference type="AlphaFoldDB" id="A0A2M7V9Z8"/>
<feature type="transmembrane region" description="Helical" evidence="8">
    <location>
        <begin position="172"/>
        <end position="196"/>
    </location>
</feature>
<keyword evidence="5" id="KW-0560">Oxidoreductase</keyword>
<evidence type="ECO:0000313" key="11">
    <source>
        <dbReference type="Proteomes" id="UP000231453"/>
    </source>
</evidence>
<feature type="transmembrane region" description="Helical" evidence="8">
    <location>
        <begin position="80"/>
        <end position="105"/>
    </location>
</feature>
<dbReference type="InterPro" id="IPR003918">
    <property type="entry name" value="NADH_UbQ_OxRdtase"/>
</dbReference>
<dbReference type="InterPro" id="IPR001750">
    <property type="entry name" value="ND/Mrp_TM"/>
</dbReference>
<evidence type="ECO:0000256" key="6">
    <source>
        <dbReference type="ARBA" id="ARBA00023136"/>
    </source>
</evidence>
<accession>A0A2M7V9Z8</accession>
<feature type="domain" description="NADH:quinone oxidoreductase/Mrp antiporter transmembrane" evidence="9">
    <location>
        <begin position="138"/>
        <end position="424"/>
    </location>
</feature>
<evidence type="ECO:0000259" key="9">
    <source>
        <dbReference type="Pfam" id="PF00361"/>
    </source>
</evidence>
<dbReference type="Pfam" id="PF00361">
    <property type="entry name" value="Proton_antipo_M"/>
    <property type="match status" value="1"/>
</dbReference>
<feature type="transmembrane region" description="Helical" evidence="8">
    <location>
        <begin position="315"/>
        <end position="335"/>
    </location>
</feature>
<evidence type="ECO:0000256" key="2">
    <source>
        <dbReference type="ARBA" id="ARBA00022475"/>
    </source>
</evidence>
<protein>
    <submittedName>
        <fullName evidence="10">Hydrogenase 4 subunit B</fullName>
    </submittedName>
</protein>
<evidence type="ECO:0000256" key="1">
    <source>
        <dbReference type="ARBA" id="ARBA00004651"/>
    </source>
</evidence>
<feature type="transmembrane region" description="Helical" evidence="8">
    <location>
        <begin position="6"/>
        <end position="28"/>
    </location>
</feature>
<feature type="transmembrane region" description="Helical" evidence="8">
    <location>
        <begin position="664"/>
        <end position="682"/>
    </location>
</feature>
<keyword evidence="2" id="KW-1003">Cell membrane</keyword>
<dbReference type="InterPro" id="IPR052175">
    <property type="entry name" value="ComplexI-like_HydComp"/>
</dbReference>
<dbReference type="GO" id="GO:0005886">
    <property type="term" value="C:plasma membrane"/>
    <property type="evidence" value="ECO:0007669"/>
    <property type="project" value="UniProtKB-SubCell"/>
</dbReference>
<name>A0A2M7V9Z8_9BACT</name>
<organism evidence="10 11">
    <name type="scientific">Candidatus Magasanikbacteria bacterium CG_4_10_14_0_2_um_filter_33_14</name>
    <dbReference type="NCBI Taxonomy" id="1974636"/>
    <lineage>
        <taxon>Bacteria</taxon>
        <taxon>Candidatus Magasanikiibacteriota</taxon>
    </lineage>
</organism>
<dbReference type="GO" id="GO:0016491">
    <property type="term" value="F:oxidoreductase activity"/>
    <property type="evidence" value="ECO:0007669"/>
    <property type="project" value="UniProtKB-KW"/>
</dbReference>
<proteinExistence type="predicted"/>
<evidence type="ECO:0000256" key="4">
    <source>
        <dbReference type="ARBA" id="ARBA00022989"/>
    </source>
</evidence>
<comment type="subcellular location">
    <subcellularLocation>
        <location evidence="1">Cell membrane</location>
        <topology evidence="1">Multi-pass membrane protein</topology>
    </subcellularLocation>
    <subcellularLocation>
        <location evidence="7">Membrane</location>
        <topology evidence="7">Multi-pass membrane protein</topology>
    </subcellularLocation>
</comment>
<feature type="transmembrane region" description="Helical" evidence="8">
    <location>
        <begin position="341"/>
        <end position="370"/>
    </location>
</feature>
<gene>
    <name evidence="10" type="ORF">COX80_03810</name>
</gene>
<keyword evidence="3 7" id="KW-0812">Transmembrane</keyword>
<feature type="transmembrane region" description="Helical" evidence="8">
    <location>
        <begin position="141"/>
        <end position="160"/>
    </location>
</feature>
<dbReference type="GO" id="GO:0008137">
    <property type="term" value="F:NADH dehydrogenase (ubiquinone) activity"/>
    <property type="evidence" value="ECO:0007669"/>
    <property type="project" value="InterPro"/>
</dbReference>
<feature type="transmembrane region" description="Helical" evidence="8">
    <location>
        <begin position="391"/>
        <end position="411"/>
    </location>
</feature>
<dbReference type="Proteomes" id="UP000231453">
    <property type="component" value="Unassembled WGS sequence"/>
</dbReference>
<comment type="caution">
    <text evidence="10">The sequence shown here is derived from an EMBL/GenBank/DDBJ whole genome shotgun (WGS) entry which is preliminary data.</text>
</comment>
<feature type="transmembrane region" description="Helical" evidence="8">
    <location>
        <begin position="431"/>
        <end position="464"/>
    </location>
</feature>